<sequence>MAERITAVILAGGRGQRMGGADKGLIDLDGRPMIAHVAARLTGQADALVIVANRNTGEYARYADTVVSDRLPDFAGPLAGVQAGLAAAAPGHALFVPCDAPALPLDLVRRLREPGAPATVAHDGRRMQPTFSLLATGIAPELETAIEEGTRALHAWLERAGAVTVDFSDQREAFSNINTAAELARFLGDPPPQTR</sequence>
<dbReference type="GO" id="GO:1902758">
    <property type="term" value="P:bis(molybdopterin guanine dinucleotide)molybdenum biosynthetic process"/>
    <property type="evidence" value="ECO:0007669"/>
    <property type="project" value="TreeGrafter"/>
</dbReference>
<evidence type="ECO:0000256" key="6">
    <source>
        <dbReference type="ARBA" id="ARBA00023134"/>
    </source>
</evidence>
<evidence type="ECO:0000256" key="5">
    <source>
        <dbReference type="ARBA" id="ARBA00022842"/>
    </source>
</evidence>
<reference evidence="9" key="1">
    <citation type="submission" date="2019-06" db="EMBL/GenBank/DDBJ databases">
        <authorList>
            <person name="Murdoch R.W."/>
            <person name="Fathepure B."/>
        </authorList>
    </citation>
    <scope>NUCLEOTIDE SEQUENCE</scope>
</reference>
<keyword evidence="5" id="KW-0460">Magnesium</keyword>
<dbReference type="CDD" id="cd02503">
    <property type="entry name" value="MobA"/>
    <property type="match status" value="1"/>
</dbReference>
<dbReference type="HAMAP" id="MF_00316">
    <property type="entry name" value="MobA"/>
    <property type="match status" value="1"/>
</dbReference>
<dbReference type="InterPro" id="IPR025877">
    <property type="entry name" value="MobA-like_NTP_Trfase"/>
</dbReference>
<keyword evidence="3" id="KW-0479">Metal-binding</keyword>
<protein>
    <submittedName>
        <fullName evidence="9">Molybdenum cofactor guanylyltransferase</fullName>
        <ecNumber evidence="9">2.7.7.77</ecNumber>
    </submittedName>
</protein>
<dbReference type="NCBIfam" id="TIGR02665">
    <property type="entry name" value="molyb_mobA"/>
    <property type="match status" value="1"/>
</dbReference>
<evidence type="ECO:0000313" key="9">
    <source>
        <dbReference type="EMBL" id="QEA04006.1"/>
    </source>
</evidence>
<dbReference type="Gene3D" id="3.90.550.10">
    <property type="entry name" value="Spore Coat Polysaccharide Biosynthesis Protein SpsA, Chain A"/>
    <property type="match status" value="1"/>
</dbReference>
<evidence type="ECO:0000256" key="1">
    <source>
        <dbReference type="ARBA" id="ARBA00022490"/>
    </source>
</evidence>
<keyword evidence="4" id="KW-0547">Nucleotide-binding</keyword>
<keyword evidence="1" id="KW-0963">Cytoplasm</keyword>
<keyword evidence="9" id="KW-0548">Nucleotidyltransferase</keyword>
<dbReference type="PANTHER" id="PTHR19136">
    <property type="entry name" value="MOLYBDENUM COFACTOR GUANYLYLTRANSFERASE"/>
    <property type="match status" value="1"/>
</dbReference>
<dbReference type="EMBL" id="MN079078">
    <property type="protein sequence ID" value="QEA04006.1"/>
    <property type="molecule type" value="Genomic_DNA"/>
</dbReference>
<dbReference type="Pfam" id="PF12804">
    <property type="entry name" value="NTP_transf_3"/>
    <property type="match status" value="1"/>
</dbReference>
<gene>
    <name evidence="9" type="primary">mobA</name>
    <name evidence="9" type="ORF">KBTEX_00307</name>
</gene>
<dbReference type="InterPro" id="IPR013482">
    <property type="entry name" value="Molybde_CF_guanTrfase"/>
</dbReference>
<dbReference type="GO" id="GO:0046872">
    <property type="term" value="F:metal ion binding"/>
    <property type="evidence" value="ECO:0007669"/>
    <property type="project" value="UniProtKB-KW"/>
</dbReference>
<evidence type="ECO:0000256" key="7">
    <source>
        <dbReference type="ARBA" id="ARBA00023150"/>
    </source>
</evidence>
<dbReference type="EC" id="2.7.7.77" evidence="9"/>
<evidence type="ECO:0000256" key="3">
    <source>
        <dbReference type="ARBA" id="ARBA00022723"/>
    </source>
</evidence>
<accession>A0A5B8R607</accession>
<dbReference type="GO" id="GO:0005525">
    <property type="term" value="F:GTP binding"/>
    <property type="evidence" value="ECO:0007669"/>
    <property type="project" value="UniProtKB-KW"/>
</dbReference>
<name>A0A5B8R607_9ZZZZ</name>
<proteinExistence type="inferred from homology"/>
<organism evidence="9">
    <name type="scientific">uncultured organism</name>
    <dbReference type="NCBI Taxonomy" id="155900"/>
    <lineage>
        <taxon>unclassified sequences</taxon>
        <taxon>environmental samples</taxon>
    </lineage>
</organism>
<keyword evidence="7" id="KW-0501">Molybdenum cofactor biosynthesis</keyword>
<dbReference type="InterPro" id="IPR029044">
    <property type="entry name" value="Nucleotide-diphossugar_trans"/>
</dbReference>
<keyword evidence="6" id="KW-0342">GTP-binding</keyword>
<dbReference type="PANTHER" id="PTHR19136:SF81">
    <property type="entry name" value="MOLYBDENUM COFACTOR GUANYLYLTRANSFERASE"/>
    <property type="match status" value="1"/>
</dbReference>
<dbReference type="GO" id="GO:0061603">
    <property type="term" value="F:molybdenum cofactor guanylyltransferase activity"/>
    <property type="evidence" value="ECO:0007669"/>
    <property type="project" value="UniProtKB-EC"/>
</dbReference>
<dbReference type="AlphaFoldDB" id="A0A5B8R607"/>
<evidence type="ECO:0000256" key="4">
    <source>
        <dbReference type="ARBA" id="ARBA00022741"/>
    </source>
</evidence>
<evidence type="ECO:0000256" key="2">
    <source>
        <dbReference type="ARBA" id="ARBA00022679"/>
    </source>
</evidence>
<evidence type="ECO:0000259" key="8">
    <source>
        <dbReference type="Pfam" id="PF12804"/>
    </source>
</evidence>
<dbReference type="SUPFAM" id="SSF53448">
    <property type="entry name" value="Nucleotide-diphospho-sugar transferases"/>
    <property type="match status" value="1"/>
</dbReference>
<keyword evidence="2 9" id="KW-0808">Transferase</keyword>
<feature type="domain" description="MobA-like NTP transferase" evidence="8">
    <location>
        <begin position="7"/>
        <end position="159"/>
    </location>
</feature>